<evidence type="ECO:0000256" key="2">
    <source>
        <dbReference type="ARBA" id="ARBA00022723"/>
    </source>
</evidence>
<organism evidence="6 7">
    <name type="scientific">Acrobeloides nanus</name>
    <dbReference type="NCBI Taxonomy" id="290746"/>
    <lineage>
        <taxon>Eukaryota</taxon>
        <taxon>Metazoa</taxon>
        <taxon>Ecdysozoa</taxon>
        <taxon>Nematoda</taxon>
        <taxon>Chromadorea</taxon>
        <taxon>Rhabditida</taxon>
        <taxon>Tylenchina</taxon>
        <taxon>Cephalobomorpha</taxon>
        <taxon>Cephaloboidea</taxon>
        <taxon>Cephalobidae</taxon>
        <taxon>Acrobeloides</taxon>
    </lineage>
</organism>
<keyword evidence="3" id="KW-0560">Oxidoreductase</keyword>
<evidence type="ECO:0000256" key="4">
    <source>
        <dbReference type="ARBA" id="ARBA00023008"/>
    </source>
</evidence>
<dbReference type="PANTHER" id="PTHR11709:SF394">
    <property type="entry name" value="FI03373P-RELATED"/>
    <property type="match status" value="1"/>
</dbReference>
<evidence type="ECO:0000313" key="7">
    <source>
        <dbReference type="WBParaSite" id="ACRNAN_Path_1012.g3892.t1"/>
    </source>
</evidence>
<dbReference type="GO" id="GO:0016491">
    <property type="term" value="F:oxidoreductase activity"/>
    <property type="evidence" value="ECO:0007669"/>
    <property type="project" value="UniProtKB-KW"/>
</dbReference>
<dbReference type="InterPro" id="IPR045087">
    <property type="entry name" value="Cu-oxidase_fam"/>
</dbReference>
<reference evidence="7" key="1">
    <citation type="submission" date="2022-11" db="UniProtKB">
        <authorList>
            <consortium name="WormBaseParasite"/>
        </authorList>
    </citation>
    <scope>IDENTIFICATION</scope>
</reference>
<sequence length="173" mass="19131">MVSINGKIPGDTIVVPLGAEVEMNFMNRLGTRSLSVHVHGLDKMGLWYTDGVAFVQQCPICPNSEFVNAGIAAVLLVWLEGHFLTIVAADGVDIKPIQVDALVIFPGERYDILVKGLTTPTQKNYRFIFETLERFDYAFQPVDNKSVGLANLQYEDPTLPDTDIGNILLTITY</sequence>
<keyword evidence="4" id="KW-0186">Copper</keyword>
<accession>A0A914BUF0</accession>
<dbReference type="GO" id="GO:0005507">
    <property type="term" value="F:copper ion binding"/>
    <property type="evidence" value="ECO:0007669"/>
    <property type="project" value="InterPro"/>
</dbReference>
<evidence type="ECO:0000256" key="1">
    <source>
        <dbReference type="ARBA" id="ARBA00010609"/>
    </source>
</evidence>
<dbReference type="InterPro" id="IPR011707">
    <property type="entry name" value="Cu-oxidase-like_N"/>
</dbReference>
<dbReference type="WBParaSite" id="ACRNAN_Path_1012.g3892.t1">
    <property type="protein sequence ID" value="ACRNAN_Path_1012.g3892.t1"/>
    <property type="gene ID" value="ACRNAN_Path_1012.g3892"/>
</dbReference>
<keyword evidence="6" id="KW-1185">Reference proteome</keyword>
<evidence type="ECO:0000256" key="3">
    <source>
        <dbReference type="ARBA" id="ARBA00023002"/>
    </source>
</evidence>
<dbReference type="InterPro" id="IPR008972">
    <property type="entry name" value="Cupredoxin"/>
</dbReference>
<proteinExistence type="inferred from homology"/>
<evidence type="ECO:0000259" key="5">
    <source>
        <dbReference type="Pfam" id="PF07732"/>
    </source>
</evidence>
<dbReference type="PANTHER" id="PTHR11709">
    <property type="entry name" value="MULTI-COPPER OXIDASE"/>
    <property type="match status" value="1"/>
</dbReference>
<dbReference type="GO" id="GO:0006826">
    <property type="term" value="P:iron ion transport"/>
    <property type="evidence" value="ECO:0007669"/>
    <property type="project" value="TreeGrafter"/>
</dbReference>
<keyword evidence="2" id="KW-0479">Metal-binding</keyword>
<dbReference type="Proteomes" id="UP000887540">
    <property type="component" value="Unplaced"/>
</dbReference>
<evidence type="ECO:0000313" key="6">
    <source>
        <dbReference type="Proteomes" id="UP000887540"/>
    </source>
</evidence>
<dbReference type="Gene3D" id="2.60.40.420">
    <property type="entry name" value="Cupredoxins - blue copper proteins"/>
    <property type="match status" value="2"/>
</dbReference>
<dbReference type="SUPFAM" id="SSF49503">
    <property type="entry name" value="Cupredoxins"/>
    <property type="match status" value="2"/>
</dbReference>
<dbReference type="AlphaFoldDB" id="A0A914BUF0"/>
<dbReference type="GO" id="GO:0005886">
    <property type="term" value="C:plasma membrane"/>
    <property type="evidence" value="ECO:0007669"/>
    <property type="project" value="TreeGrafter"/>
</dbReference>
<feature type="domain" description="Plastocyanin-like" evidence="5">
    <location>
        <begin position="2"/>
        <end position="67"/>
    </location>
</feature>
<comment type="similarity">
    <text evidence="1">Belongs to the multicopper oxidase family.</text>
</comment>
<dbReference type="Pfam" id="PF07732">
    <property type="entry name" value="Cu-oxidase_3"/>
    <property type="match status" value="1"/>
</dbReference>
<name>A0A914BUF0_9BILA</name>
<protein>
    <submittedName>
        <fullName evidence="7">Plastocyanin-like domain-containing protein</fullName>
    </submittedName>
</protein>